<protein>
    <recommendedName>
        <fullName evidence="1">HMA domain-containing protein</fullName>
    </recommendedName>
</protein>
<dbReference type="EMBL" id="SPHZ02000002">
    <property type="protein sequence ID" value="KAF0928952.1"/>
    <property type="molecule type" value="Genomic_DNA"/>
</dbReference>
<dbReference type="AlphaFoldDB" id="A0A6G1EWL7"/>
<evidence type="ECO:0000259" key="1">
    <source>
        <dbReference type="PROSITE" id="PS50846"/>
    </source>
</evidence>
<sequence length="128" mass="13992">MAQKIVIKVQMAGDKCRSKAMALVAATCGVVSVQLAGDDKSQVVVVGDVDSIKLTNALRRKVGPAQLVEVGDAKKEEEKKTKDEKKDEPVPIYYPGYYYGYPNLHHHTGYYGCPCGCNPRPDSICTIM</sequence>
<comment type="caution">
    <text evidence="2">The sequence shown here is derived from an EMBL/GenBank/DDBJ whole genome shotgun (WGS) entry which is preliminary data.</text>
</comment>
<dbReference type="Gene3D" id="3.30.70.100">
    <property type="match status" value="1"/>
</dbReference>
<evidence type="ECO:0000313" key="2">
    <source>
        <dbReference type="EMBL" id="KAF0928952.1"/>
    </source>
</evidence>
<dbReference type="PANTHER" id="PTHR46932">
    <property type="entry name" value="HEAVY METAL-ASSOCIATED ISOPRENYLATED PLANT PROTEIN 47"/>
    <property type="match status" value="1"/>
</dbReference>
<proteinExistence type="predicted"/>
<dbReference type="OrthoDB" id="692882at2759"/>
<name>A0A6G1EWL7_9ORYZ</name>
<dbReference type="PANTHER" id="PTHR46932:SF9">
    <property type="entry name" value="OS02G0585100 PROTEIN"/>
    <property type="match status" value="1"/>
</dbReference>
<dbReference type="InterPro" id="IPR042885">
    <property type="entry name" value="HIPP47/16"/>
</dbReference>
<organism evidence="2 3">
    <name type="scientific">Oryza meyeriana var. granulata</name>
    <dbReference type="NCBI Taxonomy" id="110450"/>
    <lineage>
        <taxon>Eukaryota</taxon>
        <taxon>Viridiplantae</taxon>
        <taxon>Streptophyta</taxon>
        <taxon>Embryophyta</taxon>
        <taxon>Tracheophyta</taxon>
        <taxon>Spermatophyta</taxon>
        <taxon>Magnoliopsida</taxon>
        <taxon>Liliopsida</taxon>
        <taxon>Poales</taxon>
        <taxon>Poaceae</taxon>
        <taxon>BOP clade</taxon>
        <taxon>Oryzoideae</taxon>
        <taxon>Oryzeae</taxon>
        <taxon>Oryzinae</taxon>
        <taxon>Oryza</taxon>
        <taxon>Oryza meyeriana</taxon>
    </lineage>
</organism>
<evidence type="ECO:0000313" key="3">
    <source>
        <dbReference type="Proteomes" id="UP000479710"/>
    </source>
</evidence>
<dbReference type="GO" id="GO:0046872">
    <property type="term" value="F:metal ion binding"/>
    <property type="evidence" value="ECO:0007669"/>
    <property type="project" value="InterPro"/>
</dbReference>
<dbReference type="Proteomes" id="UP000479710">
    <property type="component" value="Unassembled WGS sequence"/>
</dbReference>
<keyword evidence="3" id="KW-1185">Reference proteome</keyword>
<dbReference type="PROSITE" id="PS50846">
    <property type="entry name" value="HMA_2"/>
    <property type="match status" value="1"/>
</dbReference>
<accession>A0A6G1EWL7</accession>
<dbReference type="InterPro" id="IPR006121">
    <property type="entry name" value="HMA_dom"/>
</dbReference>
<feature type="domain" description="HMA" evidence="1">
    <location>
        <begin position="2"/>
        <end position="70"/>
    </location>
</feature>
<gene>
    <name evidence="2" type="ORF">E2562_011047</name>
</gene>
<reference evidence="2 3" key="1">
    <citation type="submission" date="2019-11" db="EMBL/GenBank/DDBJ databases">
        <title>Whole genome sequence of Oryza granulata.</title>
        <authorList>
            <person name="Li W."/>
        </authorList>
    </citation>
    <scope>NUCLEOTIDE SEQUENCE [LARGE SCALE GENOMIC DNA]</scope>
    <source>
        <strain evidence="3">cv. Menghai</strain>
        <tissue evidence="2">Leaf</tissue>
    </source>
</reference>